<dbReference type="AlphaFoldDB" id="A0AB34L4J2"/>
<feature type="region of interest" description="Disordered" evidence="6">
    <location>
        <begin position="542"/>
        <end position="565"/>
    </location>
</feature>
<evidence type="ECO:0000256" key="3">
    <source>
        <dbReference type="ARBA" id="ARBA00022692"/>
    </source>
</evidence>
<feature type="transmembrane region" description="Helical" evidence="7">
    <location>
        <begin position="20"/>
        <end position="38"/>
    </location>
</feature>
<dbReference type="GO" id="GO:0022857">
    <property type="term" value="F:transmembrane transporter activity"/>
    <property type="evidence" value="ECO:0007669"/>
    <property type="project" value="InterPro"/>
</dbReference>
<keyword evidence="10" id="KW-1185">Reference proteome</keyword>
<feature type="domain" description="Major facilitator superfamily (MFS) profile" evidence="8">
    <location>
        <begin position="1"/>
        <end position="509"/>
    </location>
</feature>
<evidence type="ECO:0000256" key="7">
    <source>
        <dbReference type="SAM" id="Phobius"/>
    </source>
</evidence>
<evidence type="ECO:0000313" key="9">
    <source>
        <dbReference type="EMBL" id="KAL1590846.1"/>
    </source>
</evidence>
<dbReference type="InterPro" id="IPR011701">
    <property type="entry name" value="MFS"/>
</dbReference>
<dbReference type="RefSeq" id="XP_069233951.1">
    <property type="nucleotide sequence ID" value="XM_069368802.1"/>
</dbReference>
<organism evidence="9 10">
    <name type="scientific">Cladosporium halotolerans</name>
    <dbReference type="NCBI Taxonomy" id="1052096"/>
    <lineage>
        <taxon>Eukaryota</taxon>
        <taxon>Fungi</taxon>
        <taxon>Dikarya</taxon>
        <taxon>Ascomycota</taxon>
        <taxon>Pezizomycotina</taxon>
        <taxon>Dothideomycetes</taxon>
        <taxon>Dothideomycetidae</taxon>
        <taxon>Cladosporiales</taxon>
        <taxon>Cladosporiaceae</taxon>
        <taxon>Cladosporium</taxon>
    </lineage>
</organism>
<accession>A0AB34L4J2</accession>
<evidence type="ECO:0000256" key="6">
    <source>
        <dbReference type="SAM" id="MobiDB-lite"/>
    </source>
</evidence>
<feature type="transmembrane region" description="Helical" evidence="7">
    <location>
        <begin position="383"/>
        <end position="405"/>
    </location>
</feature>
<reference evidence="9 10" key="1">
    <citation type="journal article" date="2020" name="Microbiol. Resour. Announc.">
        <title>Draft Genome Sequence of a Cladosporium Species Isolated from the Mesophotic Ascidian Didemnum maculosum.</title>
        <authorList>
            <person name="Gioti A."/>
            <person name="Siaperas R."/>
            <person name="Nikolaivits E."/>
            <person name="Le Goff G."/>
            <person name="Ouazzani J."/>
            <person name="Kotoulas G."/>
            <person name="Topakas E."/>
        </authorList>
    </citation>
    <scope>NUCLEOTIDE SEQUENCE [LARGE SCALE GENOMIC DNA]</scope>
    <source>
        <strain evidence="9 10">TM138-S3</strain>
    </source>
</reference>
<feature type="transmembrane region" description="Helical" evidence="7">
    <location>
        <begin position="485"/>
        <end position="504"/>
    </location>
</feature>
<dbReference type="InterPro" id="IPR001958">
    <property type="entry name" value="Tet-R_TetA/multi-R_MdtG-like"/>
</dbReference>
<dbReference type="GO" id="GO:0016020">
    <property type="term" value="C:membrane"/>
    <property type="evidence" value="ECO:0007669"/>
    <property type="project" value="UniProtKB-SubCell"/>
</dbReference>
<dbReference type="PRINTS" id="PR01035">
    <property type="entry name" value="TCRTETA"/>
</dbReference>
<feature type="transmembrane region" description="Helical" evidence="7">
    <location>
        <begin position="355"/>
        <end position="376"/>
    </location>
</feature>
<proteinExistence type="predicted"/>
<evidence type="ECO:0000256" key="2">
    <source>
        <dbReference type="ARBA" id="ARBA00022448"/>
    </source>
</evidence>
<comment type="subcellular location">
    <subcellularLocation>
        <location evidence="1">Membrane</location>
        <topology evidence="1">Multi-pass membrane protein</topology>
    </subcellularLocation>
</comment>
<evidence type="ECO:0000313" key="10">
    <source>
        <dbReference type="Proteomes" id="UP000803884"/>
    </source>
</evidence>
<evidence type="ECO:0000256" key="5">
    <source>
        <dbReference type="ARBA" id="ARBA00023136"/>
    </source>
</evidence>
<evidence type="ECO:0000256" key="1">
    <source>
        <dbReference type="ARBA" id="ARBA00004141"/>
    </source>
</evidence>
<keyword evidence="2" id="KW-0813">Transport</keyword>
<protein>
    <recommendedName>
        <fullName evidence="8">Major facilitator superfamily (MFS) profile domain-containing protein</fullName>
    </recommendedName>
</protein>
<dbReference type="Gene3D" id="1.20.1250.20">
    <property type="entry name" value="MFS general substrate transporter like domains"/>
    <property type="match status" value="1"/>
</dbReference>
<dbReference type="SUPFAM" id="SSF103473">
    <property type="entry name" value="MFS general substrate transporter"/>
    <property type="match status" value="1"/>
</dbReference>
<feature type="compositionally biased region" description="Basic and acidic residues" evidence="6">
    <location>
        <begin position="542"/>
        <end position="556"/>
    </location>
</feature>
<dbReference type="Pfam" id="PF07690">
    <property type="entry name" value="MFS_1"/>
    <property type="match status" value="1"/>
</dbReference>
<dbReference type="PANTHER" id="PTHR23504:SF2">
    <property type="entry name" value="TRANSPORTER, PUTATIVE (AFU_ORTHOLOGUE AFUA_8G04150)-RELATED"/>
    <property type="match status" value="1"/>
</dbReference>
<dbReference type="PANTHER" id="PTHR23504">
    <property type="entry name" value="MAJOR FACILITATOR SUPERFAMILY DOMAIN-CONTAINING PROTEIN 10"/>
    <property type="match status" value="1"/>
</dbReference>
<feature type="transmembrane region" description="Helical" evidence="7">
    <location>
        <begin position="293"/>
        <end position="312"/>
    </location>
</feature>
<dbReference type="PROSITE" id="PS50850">
    <property type="entry name" value="MFS"/>
    <property type="match status" value="1"/>
</dbReference>
<comment type="caution">
    <text evidence="9">The sequence shown here is derived from an EMBL/GenBank/DDBJ whole genome shotgun (WGS) entry which is preliminary data.</text>
</comment>
<feature type="transmembrane region" description="Helical" evidence="7">
    <location>
        <begin position="90"/>
        <end position="113"/>
    </location>
</feature>
<dbReference type="Proteomes" id="UP000803884">
    <property type="component" value="Unassembled WGS sequence"/>
</dbReference>
<feature type="transmembrane region" description="Helical" evidence="7">
    <location>
        <begin position="148"/>
        <end position="170"/>
    </location>
</feature>
<gene>
    <name evidence="9" type="ORF">WHR41_00196</name>
</gene>
<name>A0AB34L4J2_9PEZI</name>
<dbReference type="InterPro" id="IPR036259">
    <property type="entry name" value="MFS_trans_sf"/>
</dbReference>
<evidence type="ECO:0000256" key="4">
    <source>
        <dbReference type="ARBA" id="ARBA00022989"/>
    </source>
</evidence>
<feature type="transmembrane region" description="Helical" evidence="7">
    <location>
        <begin position="411"/>
        <end position="438"/>
    </location>
</feature>
<feature type="transmembrane region" description="Helical" evidence="7">
    <location>
        <begin position="58"/>
        <end position="78"/>
    </location>
</feature>
<keyword evidence="3 7" id="KW-0812">Transmembrane</keyword>
<sequence>MVLTREGSPRDPDKFPAAQLFLLALVRVAEPIAITSIFPYAWKLVLHFEIGDRSNASFYAGILIAAFALAEACTSVFWGALSDRLGRKPVVLMGCCGTIFSLLSVGLSTNFWIALLGRALGGALNGNVGVIQTMVGEMITNPEHEPKAYAVMPFVWSVGTIIGPSIGGLFSEPAKNFPGHFSPNGIFAKFPYLLPNLICSALMVTSIIAAWIFMAETHPDKQPPRAPDVPHRPSMSTGRPLFPAQPTSTGAGANIEHESYGTFNHIEESAVEEDWNVTADGTSRDSDASGKTFTKRVILLTVALGIFTYHSMTYDHLLPIFFQDERVPPDGTHMLDNSFTPGSLAGGLGLSTKDVGVIMTVQGLIALFIQAVVFPLMASYLGIWRTFIVVTVAHPVAYFIVPWLVYLPQNLLYPGIYACLAVRNLTSIVAYPILLILIKEASPAPNCLGKINGLAASTGAACRTMAAPIAGFLYGVGIQIDLTALAWWASTVVALAGAVQAFFINQRKTGPQHEVHVAAPFQFMENEHRHRQTRHSIVHIHVGEERGNDDTDERTPLRPTRSAIH</sequence>
<keyword evidence="5 7" id="KW-0472">Membrane</keyword>
<evidence type="ECO:0000259" key="8">
    <source>
        <dbReference type="PROSITE" id="PS50850"/>
    </source>
</evidence>
<dbReference type="EMBL" id="JAAQHG020000001">
    <property type="protein sequence ID" value="KAL1590846.1"/>
    <property type="molecule type" value="Genomic_DNA"/>
</dbReference>
<feature type="transmembrane region" description="Helical" evidence="7">
    <location>
        <begin position="190"/>
        <end position="215"/>
    </location>
</feature>
<keyword evidence="4 7" id="KW-1133">Transmembrane helix</keyword>
<feature type="transmembrane region" description="Helical" evidence="7">
    <location>
        <begin position="450"/>
        <end position="473"/>
    </location>
</feature>
<dbReference type="InterPro" id="IPR020846">
    <property type="entry name" value="MFS_dom"/>
</dbReference>
<dbReference type="CDD" id="cd17330">
    <property type="entry name" value="MFS_SLC46_TetA_like"/>
    <property type="match status" value="1"/>
</dbReference>
<dbReference type="GeneID" id="96001640"/>
<feature type="transmembrane region" description="Helical" evidence="7">
    <location>
        <begin position="119"/>
        <end position="136"/>
    </location>
</feature>